<dbReference type="PROSITE" id="PS00154">
    <property type="entry name" value="ATPASE_E1_E2"/>
    <property type="match status" value="1"/>
</dbReference>
<dbReference type="InterPro" id="IPR006121">
    <property type="entry name" value="HMA_dom"/>
</dbReference>
<evidence type="ECO:0000256" key="14">
    <source>
        <dbReference type="ARBA" id="ARBA00023136"/>
    </source>
</evidence>
<evidence type="ECO:0000313" key="19">
    <source>
        <dbReference type="Proteomes" id="UP000593594"/>
    </source>
</evidence>
<keyword evidence="4 15" id="KW-1003">Cell membrane</keyword>
<feature type="transmembrane region" description="Helical" evidence="15">
    <location>
        <begin position="152"/>
        <end position="173"/>
    </location>
</feature>
<dbReference type="Pfam" id="PF00403">
    <property type="entry name" value="HMA"/>
    <property type="match status" value="1"/>
</dbReference>
<feature type="transmembrane region" description="Helical" evidence="15">
    <location>
        <begin position="366"/>
        <end position="387"/>
    </location>
</feature>
<dbReference type="Gene3D" id="2.70.150.10">
    <property type="entry name" value="Calcium-transporting ATPase, cytoplasmic transduction domain A"/>
    <property type="match status" value="1"/>
</dbReference>
<dbReference type="KEGG" id="kmn:HW532_07980"/>
<evidence type="ECO:0000256" key="15">
    <source>
        <dbReference type="RuleBase" id="RU362081"/>
    </source>
</evidence>
<dbReference type="InterPro" id="IPR027256">
    <property type="entry name" value="P-typ_ATPase_IB"/>
</dbReference>
<feature type="transmembrane region" description="Helical" evidence="15">
    <location>
        <begin position="695"/>
        <end position="715"/>
    </location>
</feature>
<organism evidence="18 19">
    <name type="scientific">Kaustia mangrovi</name>
    <dbReference type="NCBI Taxonomy" id="2593653"/>
    <lineage>
        <taxon>Bacteria</taxon>
        <taxon>Pseudomonadati</taxon>
        <taxon>Pseudomonadota</taxon>
        <taxon>Alphaproteobacteria</taxon>
        <taxon>Hyphomicrobiales</taxon>
        <taxon>Parvibaculaceae</taxon>
        <taxon>Kaustia</taxon>
    </lineage>
</organism>
<feature type="transmembrane region" description="Helical" evidence="15">
    <location>
        <begin position="393"/>
        <end position="419"/>
    </location>
</feature>
<evidence type="ECO:0000313" key="18">
    <source>
        <dbReference type="EMBL" id="QPC42645.1"/>
    </source>
</evidence>
<evidence type="ECO:0000256" key="5">
    <source>
        <dbReference type="ARBA" id="ARBA00022553"/>
    </source>
</evidence>
<evidence type="ECO:0000256" key="13">
    <source>
        <dbReference type="ARBA" id="ARBA00023065"/>
    </source>
</evidence>
<keyword evidence="8 15" id="KW-0547">Nucleotide-binding</keyword>
<dbReference type="GO" id="GO:0005886">
    <property type="term" value="C:plasma membrane"/>
    <property type="evidence" value="ECO:0007669"/>
    <property type="project" value="UniProtKB-SubCell"/>
</dbReference>
<dbReference type="Proteomes" id="UP000593594">
    <property type="component" value="Chromosome"/>
</dbReference>
<keyword evidence="6 15" id="KW-0812">Transmembrane</keyword>
<keyword evidence="12 15" id="KW-1133">Transmembrane helix</keyword>
<evidence type="ECO:0000256" key="3">
    <source>
        <dbReference type="ARBA" id="ARBA00022448"/>
    </source>
</evidence>
<dbReference type="Pfam" id="PF00122">
    <property type="entry name" value="E1-E2_ATPase"/>
    <property type="match status" value="1"/>
</dbReference>
<dbReference type="Gene3D" id="3.40.50.1000">
    <property type="entry name" value="HAD superfamily/HAD-like"/>
    <property type="match status" value="1"/>
</dbReference>
<dbReference type="GO" id="GO:0005507">
    <property type="term" value="F:copper ion binding"/>
    <property type="evidence" value="ECO:0007669"/>
    <property type="project" value="TreeGrafter"/>
</dbReference>
<keyword evidence="19" id="KW-1185">Reference proteome</keyword>
<dbReference type="InterPro" id="IPR008250">
    <property type="entry name" value="ATPase_P-typ_transduc_dom_A_sf"/>
</dbReference>
<dbReference type="PROSITE" id="PS50846">
    <property type="entry name" value="HMA_2"/>
    <property type="match status" value="1"/>
</dbReference>
<feature type="transmembrane region" description="Helical" evidence="15">
    <location>
        <begin position="213"/>
        <end position="231"/>
    </location>
</feature>
<comment type="similarity">
    <text evidence="2 15">Belongs to the cation transport ATPase (P-type) (TC 3.A.3) family. Type IB subfamily.</text>
</comment>
<evidence type="ECO:0000256" key="9">
    <source>
        <dbReference type="ARBA" id="ARBA00022840"/>
    </source>
</evidence>
<dbReference type="Gene3D" id="3.40.1110.10">
    <property type="entry name" value="Calcium-transporting ATPase, cytoplasmic domain N"/>
    <property type="match status" value="1"/>
</dbReference>
<gene>
    <name evidence="18" type="ORF">HW532_07980</name>
</gene>
<dbReference type="NCBIfam" id="TIGR01511">
    <property type="entry name" value="ATPase-IB1_Cu"/>
    <property type="match status" value="1"/>
</dbReference>
<dbReference type="InterPro" id="IPR018303">
    <property type="entry name" value="ATPase_P-typ_P_site"/>
</dbReference>
<evidence type="ECO:0000256" key="10">
    <source>
        <dbReference type="ARBA" id="ARBA00022842"/>
    </source>
</evidence>
<keyword evidence="14 15" id="KW-0472">Membrane</keyword>
<evidence type="ECO:0000256" key="8">
    <source>
        <dbReference type="ARBA" id="ARBA00022741"/>
    </source>
</evidence>
<protein>
    <submittedName>
        <fullName evidence="18">Heavy metal translocating P-type ATPase</fullName>
    </submittedName>
</protein>
<dbReference type="SUPFAM" id="SSF81665">
    <property type="entry name" value="Calcium ATPase, transmembrane domain M"/>
    <property type="match status" value="1"/>
</dbReference>
<feature type="region of interest" description="Disordered" evidence="16">
    <location>
        <begin position="749"/>
        <end position="771"/>
    </location>
</feature>
<feature type="transmembrane region" description="Helical" evidence="15">
    <location>
        <begin position="120"/>
        <end position="140"/>
    </location>
</feature>
<feature type="transmembrane region" description="Helical" evidence="15">
    <location>
        <begin position="185"/>
        <end position="207"/>
    </location>
</feature>
<dbReference type="SUPFAM" id="SSF81653">
    <property type="entry name" value="Calcium ATPase, transduction domain A"/>
    <property type="match status" value="1"/>
</dbReference>
<feature type="domain" description="HMA" evidence="17">
    <location>
        <begin position="35"/>
        <end position="101"/>
    </location>
</feature>
<dbReference type="AlphaFoldDB" id="A0A7S8HBJ2"/>
<dbReference type="PANTHER" id="PTHR43520">
    <property type="entry name" value="ATP7, ISOFORM B"/>
    <property type="match status" value="1"/>
</dbReference>
<sequence>MTCCGSPLAGDVATAALQGPDALDQWVRDAGDGVRHLDLLVPGIHCAGCIGRIEKALAALPGVTLGRVNLSTRRVAVEWRADETDAETIVECIAALGYQVQPFDPDMLGAANEDAQKTELLRALAVAGFAAGNIMLLSVSVWSGAEDATRDLFHWISALIALPTVIFAGRPFYRSAVAALRHGRLNMDVPISLAVILAAGMSLHETIVRGEEAYFDASVTLLFFLLVGRYLDHMMRARARSAVAQLMALNATGATVVAADGSQSFMPASRLQPGMTVAVAAGQRVPADGEIVEGATSLDRSLVTGETMPEEVAAGDTVHAGVLNLTGPVLIRVSAAGESTFLAEVIRLMEAAETGKTRYVRIADRAAALYAPLVHIVAGLTFLGWLAATGGDWHTALFVAISVLIITCPCALGLAVPVVQVVASGVLFRNGVMVKDGAALERLAAVDTVVFDKTGTLTLGQPELVGPAAVDASGLAVAAGLARMSRHPLSVALFEAAQSRGIRPADVAGVEEHAGAGLTAQWHGETVRLGSRLWCGLEDGDGDRDDGEDGRLELCLRIGGHPATVFTFEDAMRPDAGPVVEALKAEGHRIEILSGDRPSAVRAVARRLGVAQYKARWTPQDKVAYVQSLAAAGRKVLMVGDGINDAPALAAGHASMAPASASDIGRTAADLVFTGLSLAPVLAARDMARRALRVVHENFALAVLYNLIAVPIAVLGHASPLVAAVAMSSSSLVVTANALRLRFGAGGLAGQGAGSRAGRPAVDEASQRRAA</sequence>
<dbReference type="GO" id="GO:0016887">
    <property type="term" value="F:ATP hydrolysis activity"/>
    <property type="evidence" value="ECO:0007669"/>
    <property type="project" value="InterPro"/>
</dbReference>
<dbReference type="SUPFAM" id="SSF55008">
    <property type="entry name" value="HMA, heavy metal-associated domain"/>
    <property type="match status" value="1"/>
</dbReference>
<dbReference type="SUPFAM" id="SSF56784">
    <property type="entry name" value="HAD-like"/>
    <property type="match status" value="1"/>
</dbReference>
<reference evidence="18 19" key="1">
    <citation type="submission" date="2020-06" db="EMBL/GenBank/DDBJ databases">
        <title>Genome sequence of 2 isolates from Red Sea Mangroves.</title>
        <authorList>
            <person name="Sefrji F."/>
            <person name="Michoud G."/>
            <person name="Merlino G."/>
            <person name="Daffonchio D."/>
        </authorList>
    </citation>
    <scope>NUCLEOTIDE SEQUENCE [LARGE SCALE GENOMIC DNA]</scope>
    <source>
        <strain evidence="18 19">R1DC25</strain>
    </source>
</reference>
<dbReference type="NCBIfam" id="TIGR01494">
    <property type="entry name" value="ATPase_P-type"/>
    <property type="match status" value="2"/>
</dbReference>
<comment type="subcellular location">
    <subcellularLocation>
        <location evidence="1">Cell membrane</location>
        <topology evidence="1">Multi-pass membrane protein</topology>
    </subcellularLocation>
</comment>
<accession>A0A7S8HBJ2</accession>
<dbReference type="InterPro" id="IPR001757">
    <property type="entry name" value="P_typ_ATPase"/>
</dbReference>
<evidence type="ECO:0000256" key="11">
    <source>
        <dbReference type="ARBA" id="ARBA00022967"/>
    </source>
</evidence>
<dbReference type="PROSITE" id="PS01047">
    <property type="entry name" value="HMA_1"/>
    <property type="match status" value="1"/>
</dbReference>
<keyword evidence="5" id="KW-0597">Phosphoprotein</keyword>
<evidence type="ECO:0000256" key="4">
    <source>
        <dbReference type="ARBA" id="ARBA00022475"/>
    </source>
</evidence>
<dbReference type="InterPro" id="IPR023298">
    <property type="entry name" value="ATPase_P-typ_TM_dom_sf"/>
</dbReference>
<evidence type="ECO:0000256" key="16">
    <source>
        <dbReference type="SAM" id="MobiDB-lite"/>
    </source>
</evidence>
<keyword evidence="9 15" id="KW-0067">ATP-binding</keyword>
<evidence type="ECO:0000256" key="1">
    <source>
        <dbReference type="ARBA" id="ARBA00004651"/>
    </source>
</evidence>
<evidence type="ECO:0000259" key="17">
    <source>
        <dbReference type="PROSITE" id="PS50846"/>
    </source>
</evidence>
<evidence type="ECO:0000256" key="12">
    <source>
        <dbReference type="ARBA" id="ARBA00022989"/>
    </source>
</evidence>
<keyword evidence="11" id="KW-1278">Translocase</keyword>
<proteinExistence type="inferred from homology"/>
<dbReference type="EMBL" id="CP058214">
    <property type="protein sequence ID" value="QPC42645.1"/>
    <property type="molecule type" value="Genomic_DNA"/>
</dbReference>
<dbReference type="CDD" id="cd00371">
    <property type="entry name" value="HMA"/>
    <property type="match status" value="1"/>
</dbReference>
<feature type="compositionally biased region" description="Basic and acidic residues" evidence="16">
    <location>
        <begin position="761"/>
        <end position="771"/>
    </location>
</feature>
<dbReference type="PRINTS" id="PR00119">
    <property type="entry name" value="CATATPASE"/>
</dbReference>
<dbReference type="Gene3D" id="3.30.70.100">
    <property type="match status" value="1"/>
</dbReference>
<dbReference type="GO" id="GO:0005524">
    <property type="term" value="F:ATP binding"/>
    <property type="evidence" value="ECO:0007669"/>
    <property type="project" value="UniProtKB-UniRule"/>
</dbReference>
<dbReference type="NCBIfam" id="TIGR01525">
    <property type="entry name" value="ATPase-IB_hvy"/>
    <property type="match status" value="1"/>
</dbReference>
<dbReference type="GO" id="GO:0043682">
    <property type="term" value="F:P-type divalent copper transporter activity"/>
    <property type="evidence" value="ECO:0007669"/>
    <property type="project" value="TreeGrafter"/>
</dbReference>
<dbReference type="PANTHER" id="PTHR43520:SF5">
    <property type="entry name" value="CATION-TRANSPORTING P-TYPE ATPASE-RELATED"/>
    <property type="match status" value="1"/>
</dbReference>
<dbReference type="InterPro" id="IPR036163">
    <property type="entry name" value="HMA_dom_sf"/>
</dbReference>
<dbReference type="InterPro" id="IPR023214">
    <property type="entry name" value="HAD_sf"/>
</dbReference>
<evidence type="ECO:0000256" key="2">
    <source>
        <dbReference type="ARBA" id="ARBA00006024"/>
    </source>
</evidence>
<evidence type="ECO:0000256" key="6">
    <source>
        <dbReference type="ARBA" id="ARBA00022692"/>
    </source>
</evidence>
<dbReference type="GO" id="GO:0055070">
    <property type="term" value="P:copper ion homeostasis"/>
    <property type="evidence" value="ECO:0007669"/>
    <property type="project" value="TreeGrafter"/>
</dbReference>
<evidence type="ECO:0000256" key="7">
    <source>
        <dbReference type="ARBA" id="ARBA00022723"/>
    </source>
</evidence>
<keyword evidence="13" id="KW-0406">Ion transport</keyword>
<dbReference type="Pfam" id="PF00702">
    <property type="entry name" value="Hydrolase"/>
    <property type="match status" value="1"/>
</dbReference>
<dbReference type="InterPro" id="IPR059000">
    <property type="entry name" value="ATPase_P-type_domA"/>
</dbReference>
<keyword evidence="10" id="KW-0460">Magnesium</keyword>
<name>A0A7S8HBJ2_9HYPH</name>
<keyword evidence="7 15" id="KW-0479">Metal-binding</keyword>
<dbReference type="InterPro" id="IPR017969">
    <property type="entry name" value="Heavy-metal-associated_CS"/>
</dbReference>
<keyword evidence="3" id="KW-0813">Transport</keyword>
<dbReference type="InterPro" id="IPR036412">
    <property type="entry name" value="HAD-like_sf"/>
</dbReference>
<dbReference type="RefSeq" id="WP_213163881.1">
    <property type="nucleotide sequence ID" value="NZ_CP058214.1"/>
</dbReference>
<dbReference type="PRINTS" id="PR00943">
    <property type="entry name" value="CUATPASE"/>
</dbReference>
<dbReference type="InterPro" id="IPR023299">
    <property type="entry name" value="ATPase_P-typ_cyto_dom_N"/>
</dbReference>